<name>A0A9W8Z130_9PEZI</name>
<evidence type="ECO:0000256" key="1">
    <source>
        <dbReference type="SAM" id="MobiDB-lite"/>
    </source>
</evidence>
<feature type="compositionally biased region" description="Low complexity" evidence="1">
    <location>
        <begin position="60"/>
        <end position="82"/>
    </location>
</feature>
<gene>
    <name evidence="3" type="ORF">N0V93_001114</name>
</gene>
<feature type="region of interest" description="Disordered" evidence="1">
    <location>
        <begin position="357"/>
        <end position="456"/>
    </location>
</feature>
<dbReference type="EMBL" id="JAPEVB010000001">
    <property type="protein sequence ID" value="KAJ4396892.1"/>
    <property type="molecule type" value="Genomic_DNA"/>
</dbReference>
<feature type="transmembrane region" description="Helical" evidence="2">
    <location>
        <begin position="92"/>
        <end position="117"/>
    </location>
</feature>
<dbReference type="AlphaFoldDB" id="A0A9W8Z130"/>
<accession>A0A9W8Z130</accession>
<feature type="region of interest" description="Disordered" evidence="1">
    <location>
        <begin position="49"/>
        <end position="82"/>
    </location>
</feature>
<evidence type="ECO:0000256" key="2">
    <source>
        <dbReference type="SAM" id="Phobius"/>
    </source>
</evidence>
<feature type="region of interest" description="Disordered" evidence="1">
    <location>
        <begin position="302"/>
        <end position="328"/>
    </location>
</feature>
<proteinExistence type="predicted"/>
<dbReference type="Proteomes" id="UP001140453">
    <property type="component" value="Unassembled WGS sequence"/>
</dbReference>
<reference evidence="3" key="1">
    <citation type="submission" date="2022-10" db="EMBL/GenBank/DDBJ databases">
        <title>Tapping the CABI collections for fungal endophytes: first genome assemblies for Collariella, Neodidymelliopsis, Ascochyta clinopodiicola, Didymella pomorum, Didymosphaeria variabile, Neocosmospora piperis and Neocucurbitaria cava.</title>
        <authorList>
            <person name="Hill R."/>
        </authorList>
    </citation>
    <scope>NUCLEOTIDE SEQUENCE</scope>
    <source>
        <strain evidence="3">IMI 355082</strain>
    </source>
</reference>
<keyword evidence="4" id="KW-1185">Reference proteome</keyword>
<feature type="region of interest" description="Disordered" evidence="1">
    <location>
        <begin position="143"/>
        <end position="222"/>
    </location>
</feature>
<keyword evidence="2" id="KW-0472">Membrane</keyword>
<evidence type="ECO:0000313" key="3">
    <source>
        <dbReference type="EMBL" id="KAJ4396892.1"/>
    </source>
</evidence>
<organism evidence="3 4">
    <name type="scientific">Gnomoniopsis smithogilvyi</name>
    <dbReference type="NCBI Taxonomy" id="1191159"/>
    <lineage>
        <taxon>Eukaryota</taxon>
        <taxon>Fungi</taxon>
        <taxon>Dikarya</taxon>
        <taxon>Ascomycota</taxon>
        <taxon>Pezizomycotina</taxon>
        <taxon>Sordariomycetes</taxon>
        <taxon>Sordariomycetidae</taxon>
        <taxon>Diaporthales</taxon>
        <taxon>Gnomoniaceae</taxon>
        <taxon>Gnomoniopsis</taxon>
    </lineage>
</organism>
<evidence type="ECO:0000313" key="4">
    <source>
        <dbReference type="Proteomes" id="UP001140453"/>
    </source>
</evidence>
<protein>
    <submittedName>
        <fullName evidence="3">Uncharacterized protein</fullName>
    </submittedName>
</protein>
<feature type="compositionally biased region" description="Low complexity" evidence="1">
    <location>
        <begin position="153"/>
        <end position="166"/>
    </location>
</feature>
<feature type="compositionally biased region" description="Polar residues" evidence="1">
    <location>
        <begin position="417"/>
        <end position="428"/>
    </location>
</feature>
<comment type="caution">
    <text evidence="3">The sequence shown here is derived from an EMBL/GenBank/DDBJ whole genome shotgun (WGS) entry which is preliminary data.</text>
</comment>
<keyword evidence="2" id="KW-1133">Transmembrane helix</keyword>
<keyword evidence="2" id="KW-0812">Transmembrane</keyword>
<dbReference type="OrthoDB" id="10530247at2759"/>
<sequence length="456" mass="48958">MATVISSPPGPTVISSVGPPLSAGLTFASPDPEQTSFITTLPTVATTTFGVPQPSDGATSSFSSAMPSNNSINANSGNSNSNSNNNNQSYPIGLIAGIITGFSILMLVMGVLFVVLWRHKRVIKADSDNEALHMRGPRSAVPFYYMPPAPDFQQQQQRQEQQQQQQHKAIESGASTPVRSSRFAPEPEVMTPPPPCLASDSPRRSGDLNKPWPPTPRDLQGVEHTSPWPLRDSYSIGAVHSGTTTDSAPPPIAYPGRAINHPDPLRADGLVPVPTGVRAAHFTPSNTALLQQQQQQLFFSQSPRNSLRNSTTHKDLLPTNTIPDSGLVASNHITSTADYEQTLRRNLKRFSDLTRADSTSYALSPPPRRPKTSDSEANKSTTEGKLSRTPGLRLSGVSQGTAGPKGDGAGEGDRQSVNEAETDQTLQRKTWYGGGKIHGRGDSATPRRSGTRRFSQ</sequence>